<proteinExistence type="inferred from homology"/>
<evidence type="ECO:0000256" key="2">
    <source>
        <dbReference type="ARBA" id="ARBA00008056"/>
    </source>
</evidence>
<evidence type="ECO:0000256" key="5">
    <source>
        <dbReference type="ARBA" id="ARBA00023004"/>
    </source>
</evidence>
<comment type="cofactor">
    <cofactor evidence="1">
        <name>Fe cation</name>
        <dbReference type="ChEBI" id="CHEBI:24875"/>
    </cofactor>
</comment>
<feature type="domain" description="Fe2OG dioxygenase" evidence="6">
    <location>
        <begin position="565"/>
        <end position="659"/>
    </location>
</feature>
<evidence type="ECO:0000313" key="7">
    <source>
        <dbReference type="EMBL" id="CAB4263448.1"/>
    </source>
</evidence>
<evidence type="ECO:0000256" key="3">
    <source>
        <dbReference type="ARBA" id="ARBA00022723"/>
    </source>
</evidence>
<dbReference type="InterPro" id="IPR027443">
    <property type="entry name" value="IPNS-like_sf"/>
</dbReference>
<sequence>MTPRKVLKGLVDARITESNETQGDCCKSWRGIRTLDFFQIANHGVPVDLLEELRGGVRGFFEQDTDVKKQFYTREYFQPLVYSSNPDLYSSPATNWRDTFMCYIMSSGLVGLGNLISIKRQIQECRAQGSGKPCRSKNIGDKLLYDRMSFISSSYFKVPLPNISILELQFEDRAVQFVLTSNNLAAAIGIPTDILNRRINFWISKLPLIILNFELNDMMRHLLEFLAESFGADSEDHVFTLMEGMVDSGKNGGTNGSIEDLIVADEEGESSVASVEDQLHKEMTVYEMFCLADPPYDKTLQQLQSFLTGLVSEEKLELRDGLYHVKKAHRFDPAELKMKRTNVKPVSEHIGGCYPNEKLDVNRILSILFRLSCVKGLVDAGITKVPRIFHLPVDQYPINNTCDSEPTKTQLRIPVIDLEGLEYDNSPTKRKETVAKVGEASETWGFFQIANHGIPVDVLEEIKNGVRGFFEQDTEVKKKYYTRDRFRPVIYNSNFDLYSAPATNWRDTILCNMAPNPPKPEDLPQVCRDILVEYSKQVMKLGKLLFELLSEALGLKPSHLNDMDCSLGLQILGHYYPPCPQPELTLGTSKHADNDFITVLLQDHIGVLQVLHQNNWIDVLPVPGALVLISNDRFRSVEHRVLANRAGPRVSVACFFSTGFLALPRIYGPIKELLSEDNLPKYRETTVKDYNAHHYNKGLDGTSALTHFKL</sequence>
<dbReference type="InterPro" id="IPR026992">
    <property type="entry name" value="DIOX_N"/>
</dbReference>
<dbReference type="PROSITE" id="PS51471">
    <property type="entry name" value="FE2OG_OXY"/>
    <property type="match status" value="1"/>
</dbReference>
<evidence type="ECO:0000313" key="8">
    <source>
        <dbReference type="Proteomes" id="UP000507222"/>
    </source>
</evidence>
<comment type="similarity">
    <text evidence="2">Belongs to the iron/ascorbate-dependent oxidoreductase family.</text>
</comment>
<dbReference type="FunFam" id="2.60.120.330:FF:000005">
    <property type="entry name" value="1-aminocyclopropane-1-carboxylate oxidase homolog 1"/>
    <property type="match status" value="1"/>
</dbReference>
<keyword evidence="3" id="KW-0479">Metal-binding</keyword>
<keyword evidence="4" id="KW-0560">Oxidoreductase</keyword>
<dbReference type="SUPFAM" id="SSF51197">
    <property type="entry name" value="Clavaminate synthase-like"/>
    <property type="match status" value="2"/>
</dbReference>
<name>A0A6J5TLK2_PRUAR</name>
<dbReference type="GO" id="GO:0051213">
    <property type="term" value="F:dioxygenase activity"/>
    <property type="evidence" value="ECO:0007669"/>
    <property type="project" value="UniProtKB-ARBA"/>
</dbReference>
<dbReference type="Pfam" id="PF08672">
    <property type="entry name" value="ANAPC2"/>
    <property type="match status" value="1"/>
</dbReference>
<dbReference type="PANTHER" id="PTHR10209:SF791">
    <property type="entry name" value="1-AMINOCYCLOPROPANE-1-CARBOXYLATE OXIDASE HOMOLOG 1"/>
    <property type="match status" value="1"/>
</dbReference>
<dbReference type="Pfam" id="PF14226">
    <property type="entry name" value="DIOX_N"/>
    <property type="match status" value="2"/>
</dbReference>
<dbReference type="EMBL" id="CAEKDK010000001">
    <property type="protein sequence ID" value="CAB4263448.1"/>
    <property type="molecule type" value="Genomic_DNA"/>
</dbReference>
<evidence type="ECO:0000256" key="1">
    <source>
        <dbReference type="ARBA" id="ARBA00001962"/>
    </source>
</evidence>
<dbReference type="InterPro" id="IPR036388">
    <property type="entry name" value="WH-like_DNA-bd_sf"/>
</dbReference>
<dbReference type="GO" id="GO:0046872">
    <property type="term" value="F:metal ion binding"/>
    <property type="evidence" value="ECO:0007669"/>
    <property type="project" value="UniProtKB-KW"/>
</dbReference>
<dbReference type="InterPro" id="IPR005123">
    <property type="entry name" value="Oxoglu/Fe-dep_dioxygenase_dom"/>
</dbReference>
<gene>
    <name evidence="7" type="ORF">CURHAP_LOCUS3620</name>
</gene>
<dbReference type="Gene3D" id="1.10.10.10">
    <property type="entry name" value="Winged helix-like DNA-binding domain superfamily/Winged helix DNA-binding domain"/>
    <property type="match status" value="1"/>
</dbReference>
<dbReference type="InterPro" id="IPR044861">
    <property type="entry name" value="IPNS-like_FE2OG_OXY"/>
</dbReference>
<organism evidence="7 8">
    <name type="scientific">Prunus armeniaca</name>
    <name type="common">Apricot</name>
    <name type="synonym">Armeniaca vulgaris</name>
    <dbReference type="NCBI Taxonomy" id="36596"/>
    <lineage>
        <taxon>Eukaryota</taxon>
        <taxon>Viridiplantae</taxon>
        <taxon>Streptophyta</taxon>
        <taxon>Embryophyta</taxon>
        <taxon>Tracheophyta</taxon>
        <taxon>Spermatophyta</taxon>
        <taxon>Magnoliopsida</taxon>
        <taxon>eudicotyledons</taxon>
        <taxon>Gunneridae</taxon>
        <taxon>Pentapetalae</taxon>
        <taxon>rosids</taxon>
        <taxon>fabids</taxon>
        <taxon>Rosales</taxon>
        <taxon>Rosaceae</taxon>
        <taxon>Amygdaloideae</taxon>
        <taxon>Amygdaleae</taxon>
        <taxon>Prunus</taxon>
    </lineage>
</organism>
<dbReference type="Proteomes" id="UP000507222">
    <property type="component" value="Unassembled WGS sequence"/>
</dbReference>
<dbReference type="InterPro" id="IPR014786">
    <property type="entry name" value="ANAPC2_C"/>
</dbReference>
<evidence type="ECO:0000256" key="4">
    <source>
        <dbReference type="ARBA" id="ARBA00023002"/>
    </source>
</evidence>
<dbReference type="SUPFAM" id="SSF46785">
    <property type="entry name" value="Winged helix' DNA-binding domain"/>
    <property type="match status" value="1"/>
</dbReference>
<dbReference type="Pfam" id="PF03171">
    <property type="entry name" value="2OG-FeII_Oxy"/>
    <property type="match status" value="1"/>
</dbReference>
<reference evidence="7 8" key="1">
    <citation type="submission" date="2020-05" db="EMBL/GenBank/DDBJ databases">
        <authorList>
            <person name="Campoy J."/>
            <person name="Schneeberger K."/>
            <person name="Spophaly S."/>
        </authorList>
    </citation>
    <scope>NUCLEOTIDE SEQUENCE [LARGE SCALE GENOMIC DNA]</scope>
    <source>
        <strain evidence="7">PruArmRojPasFocal</strain>
    </source>
</reference>
<dbReference type="AlphaFoldDB" id="A0A6J5TLK2"/>
<keyword evidence="5" id="KW-0408">Iron</keyword>
<accession>A0A6J5TLK2</accession>
<protein>
    <recommendedName>
        <fullName evidence="6">Fe2OG dioxygenase domain-containing protein</fullName>
    </recommendedName>
</protein>
<dbReference type="PANTHER" id="PTHR10209">
    <property type="entry name" value="OXIDOREDUCTASE, 2OG-FE II OXYGENASE FAMILY PROTEIN"/>
    <property type="match status" value="1"/>
</dbReference>
<evidence type="ECO:0000259" key="6">
    <source>
        <dbReference type="PROSITE" id="PS51471"/>
    </source>
</evidence>
<dbReference type="Gene3D" id="2.60.120.330">
    <property type="entry name" value="B-lactam Antibiotic, Isopenicillin N Synthase, Chain"/>
    <property type="match status" value="2"/>
</dbReference>
<dbReference type="InterPro" id="IPR036390">
    <property type="entry name" value="WH_DNA-bd_sf"/>
</dbReference>